<evidence type="ECO:0000256" key="1">
    <source>
        <dbReference type="SAM" id="MobiDB-lite"/>
    </source>
</evidence>
<name>A0A938YEI6_9ACTN</name>
<evidence type="ECO:0000256" key="2">
    <source>
        <dbReference type="SAM" id="SignalP"/>
    </source>
</evidence>
<dbReference type="AlphaFoldDB" id="A0A938YEI6"/>
<evidence type="ECO:0000313" key="3">
    <source>
        <dbReference type="EMBL" id="MBM9468379.1"/>
    </source>
</evidence>
<feature type="region of interest" description="Disordered" evidence="1">
    <location>
        <begin position="188"/>
        <end position="209"/>
    </location>
</feature>
<gene>
    <name evidence="3" type="ORF">JL106_13935</name>
</gene>
<dbReference type="RefSeq" id="WP_205261338.1">
    <property type="nucleotide sequence ID" value="NZ_JAERWK010000017.1"/>
</dbReference>
<comment type="caution">
    <text evidence="3">The sequence shown here is derived from an EMBL/GenBank/DDBJ whole genome shotgun (WGS) entry which is preliminary data.</text>
</comment>
<keyword evidence="4" id="KW-1185">Reference proteome</keyword>
<dbReference type="EMBL" id="JAERWK010000017">
    <property type="protein sequence ID" value="MBM9468379.1"/>
    <property type="molecule type" value="Genomic_DNA"/>
</dbReference>
<reference evidence="3" key="1">
    <citation type="submission" date="2021-01" db="EMBL/GenBank/DDBJ databases">
        <title>YIM 132084 draft genome.</title>
        <authorList>
            <person name="An D."/>
        </authorList>
    </citation>
    <scope>NUCLEOTIDE SEQUENCE</scope>
    <source>
        <strain evidence="3">YIM 132084</strain>
    </source>
</reference>
<sequence length="209" mass="22148">MRCRNTLLVSLLSTLLLLTVPMTAQASTKQNRPLTLTSHITTVTLSPPQIAPICDQGSFLNCGTVTVQATFSGLAGRALPPRQGPMPEGNLTGTATLARAYGCERDGKRLRAYNRTVVEPLPLNTRRGFGFTVPRTGDQLSVSTYGFPANAEPRNCPAGATPTVYAMKVSNVRLQLSFTTGFPIAASSHSLKGSSRWDGAVPTPSAISS</sequence>
<evidence type="ECO:0000313" key="4">
    <source>
        <dbReference type="Proteomes" id="UP000663792"/>
    </source>
</evidence>
<keyword evidence="2" id="KW-0732">Signal</keyword>
<proteinExistence type="predicted"/>
<dbReference type="Proteomes" id="UP000663792">
    <property type="component" value="Unassembled WGS sequence"/>
</dbReference>
<accession>A0A938YEI6</accession>
<organism evidence="3 4">
    <name type="scientific">Nakamurella leprariae</name>
    <dbReference type="NCBI Taxonomy" id="2803911"/>
    <lineage>
        <taxon>Bacteria</taxon>
        <taxon>Bacillati</taxon>
        <taxon>Actinomycetota</taxon>
        <taxon>Actinomycetes</taxon>
        <taxon>Nakamurellales</taxon>
        <taxon>Nakamurellaceae</taxon>
        <taxon>Nakamurella</taxon>
    </lineage>
</organism>
<feature type="chain" id="PRO_5037621498" description="DUF4360 domain-containing protein" evidence="2">
    <location>
        <begin position="27"/>
        <end position="209"/>
    </location>
</feature>
<protein>
    <recommendedName>
        <fullName evidence="5">DUF4360 domain-containing protein</fullName>
    </recommendedName>
</protein>
<evidence type="ECO:0008006" key="5">
    <source>
        <dbReference type="Google" id="ProtNLM"/>
    </source>
</evidence>
<feature type="signal peptide" evidence="2">
    <location>
        <begin position="1"/>
        <end position="26"/>
    </location>
</feature>